<evidence type="ECO:0000259" key="1">
    <source>
        <dbReference type="SMART" id="SM00451"/>
    </source>
</evidence>
<name>A0A9Q1F297_SYNKA</name>
<dbReference type="Pfam" id="PF12874">
    <property type="entry name" value="zf-met"/>
    <property type="match status" value="1"/>
</dbReference>
<sequence>MKRPLSPTHLLENGVMCAPFGSYVEGEEPGTGHAHSHQEKKMLPFSLCEVCNIQLNSAAQAQVHYNGKSHLKRVKQLSNGEVPMATGPATLSTISEKWGSCANGSEDSLINRLRVGRTAWQTAETSAEFEETP</sequence>
<dbReference type="SUPFAM" id="SSF57667">
    <property type="entry name" value="beta-beta-alpha zinc fingers"/>
    <property type="match status" value="1"/>
</dbReference>
<dbReference type="PANTHER" id="PTHR46786">
    <property type="entry name" value="ZINC FINGER MATRIN-TYPE PROTEIN 3"/>
    <property type="match status" value="1"/>
</dbReference>
<dbReference type="OrthoDB" id="434647at2759"/>
<organism evidence="2 3">
    <name type="scientific">Synaphobranchus kaupii</name>
    <name type="common">Kaup's arrowtooth eel</name>
    <dbReference type="NCBI Taxonomy" id="118154"/>
    <lineage>
        <taxon>Eukaryota</taxon>
        <taxon>Metazoa</taxon>
        <taxon>Chordata</taxon>
        <taxon>Craniata</taxon>
        <taxon>Vertebrata</taxon>
        <taxon>Euteleostomi</taxon>
        <taxon>Actinopterygii</taxon>
        <taxon>Neopterygii</taxon>
        <taxon>Teleostei</taxon>
        <taxon>Anguilliformes</taxon>
        <taxon>Synaphobranchidae</taxon>
        <taxon>Synaphobranchus</taxon>
    </lineage>
</organism>
<reference evidence="2" key="1">
    <citation type="journal article" date="2023" name="Science">
        <title>Genome structures resolve the early diversification of teleost fishes.</title>
        <authorList>
            <person name="Parey E."/>
            <person name="Louis A."/>
            <person name="Montfort J."/>
            <person name="Bouchez O."/>
            <person name="Roques C."/>
            <person name="Iampietro C."/>
            <person name="Lluch J."/>
            <person name="Castinel A."/>
            <person name="Donnadieu C."/>
            <person name="Desvignes T."/>
            <person name="Floi Bucao C."/>
            <person name="Jouanno E."/>
            <person name="Wen M."/>
            <person name="Mejri S."/>
            <person name="Dirks R."/>
            <person name="Jansen H."/>
            <person name="Henkel C."/>
            <person name="Chen W.J."/>
            <person name="Zahm M."/>
            <person name="Cabau C."/>
            <person name="Klopp C."/>
            <person name="Thompson A.W."/>
            <person name="Robinson-Rechavi M."/>
            <person name="Braasch I."/>
            <person name="Lecointre G."/>
            <person name="Bobe J."/>
            <person name="Postlethwait J.H."/>
            <person name="Berthelot C."/>
            <person name="Roest Crollius H."/>
            <person name="Guiguen Y."/>
        </authorList>
    </citation>
    <scope>NUCLEOTIDE SEQUENCE</scope>
    <source>
        <strain evidence="2">WJC10195</strain>
    </source>
</reference>
<dbReference type="EMBL" id="JAINUF010000009">
    <property type="protein sequence ID" value="KAJ8349586.1"/>
    <property type="molecule type" value="Genomic_DNA"/>
</dbReference>
<evidence type="ECO:0000313" key="2">
    <source>
        <dbReference type="EMBL" id="KAJ8349586.1"/>
    </source>
</evidence>
<dbReference type="InterPro" id="IPR003604">
    <property type="entry name" value="Matrin/U1-like-C_Znf_C2H2"/>
</dbReference>
<gene>
    <name evidence="2" type="ORF">SKAU_G00247160</name>
</gene>
<dbReference type="Proteomes" id="UP001152622">
    <property type="component" value="Chromosome 9"/>
</dbReference>
<dbReference type="InterPro" id="IPR036236">
    <property type="entry name" value="Znf_C2H2_sf"/>
</dbReference>
<accession>A0A9Q1F297</accession>
<feature type="domain" description="U1-type" evidence="1">
    <location>
        <begin position="43"/>
        <end position="77"/>
    </location>
</feature>
<dbReference type="GO" id="GO:0003676">
    <property type="term" value="F:nucleic acid binding"/>
    <property type="evidence" value="ECO:0007669"/>
    <property type="project" value="InterPro"/>
</dbReference>
<dbReference type="AlphaFoldDB" id="A0A9Q1F297"/>
<dbReference type="Gene3D" id="3.30.160.60">
    <property type="entry name" value="Classic Zinc Finger"/>
    <property type="match status" value="1"/>
</dbReference>
<dbReference type="PANTHER" id="PTHR46786:SF1">
    <property type="entry name" value="ZINC FINGER MATRIN-TYPE PROTEIN 3"/>
    <property type="match status" value="1"/>
</dbReference>
<keyword evidence="3" id="KW-1185">Reference proteome</keyword>
<dbReference type="SMART" id="SM00451">
    <property type="entry name" value="ZnF_U1"/>
    <property type="match status" value="1"/>
</dbReference>
<protein>
    <recommendedName>
        <fullName evidence="1">U1-type domain-containing protein</fullName>
    </recommendedName>
</protein>
<dbReference type="GO" id="GO:0008270">
    <property type="term" value="F:zinc ion binding"/>
    <property type="evidence" value="ECO:0007669"/>
    <property type="project" value="InterPro"/>
</dbReference>
<proteinExistence type="predicted"/>
<dbReference type="InterPro" id="IPR013087">
    <property type="entry name" value="Znf_C2H2_type"/>
</dbReference>
<comment type="caution">
    <text evidence="2">The sequence shown here is derived from an EMBL/GenBank/DDBJ whole genome shotgun (WGS) entry which is preliminary data.</text>
</comment>
<evidence type="ECO:0000313" key="3">
    <source>
        <dbReference type="Proteomes" id="UP001152622"/>
    </source>
</evidence>
<dbReference type="InterPro" id="IPR052644">
    <property type="entry name" value="ZMAT3"/>
</dbReference>